<reference evidence="1 2" key="1">
    <citation type="journal article" date="2019" name="Int. J. Syst. Evol. Microbiol.">
        <title>The Global Catalogue of Microorganisms (GCM) 10K type strain sequencing project: providing services to taxonomists for standard genome sequencing and annotation.</title>
        <authorList>
            <consortium name="The Broad Institute Genomics Platform"/>
            <consortium name="The Broad Institute Genome Sequencing Center for Infectious Disease"/>
            <person name="Wu L."/>
            <person name="Ma J."/>
        </authorList>
    </citation>
    <scope>NUCLEOTIDE SEQUENCE [LARGE SCALE GENOMIC DNA]</scope>
    <source>
        <strain evidence="1 2">JCM 3380</strain>
    </source>
</reference>
<keyword evidence="2" id="KW-1185">Reference proteome</keyword>
<dbReference type="EMBL" id="BAAABU010000003">
    <property type="protein sequence ID" value="GAA0219945.1"/>
    <property type="molecule type" value="Genomic_DNA"/>
</dbReference>
<name>A0ABN0TEX4_9PSEU</name>
<organism evidence="1 2">
    <name type="scientific">Saccharothrix mutabilis subsp. mutabilis</name>
    <dbReference type="NCBI Taxonomy" id="66855"/>
    <lineage>
        <taxon>Bacteria</taxon>
        <taxon>Bacillati</taxon>
        <taxon>Actinomycetota</taxon>
        <taxon>Actinomycetes</taxon>
        <taxon>Pseudonocardiales</taxon>
        <taxon>Pseudonocardiaceae</taxon>
        <taxon>Saccharothrix</taxon>
    </lineage>
</organism>
<evidence type="ECO:0008006" key="3">
    <source>
        <dbReference type="Google" id="ProtNLM"/>
    </source>
</evidence>
<evidence type="ECO:0000313" key="2">
    <source>
        <dbReference type="Proteomes" id="UP001500416"/>
    </source>
</evidence>
<dbReference type="RefSeq" id="WP_343933168.1">
    <property type="nucleotide sequence ID" value="NZ_BAAABU010000003.1"/>
</dbReference>
<evidence type="ECO:0000313" key="1">
    <source>
        <dbReference type="EMBL" id="GAA0219945.1"/>
    </source>
</evidence>
<sequence>MLIFPGVLLASGCAAEDPLPPLAQRSSSAAVAPAHLAAQPLAGKAGGEVRLSGEGYPAHTRVVFTFHGERVGDATTDAAGRFVDIAVKVPESFGGSPPGAQFFIGATAGPFYAETPFVLTR</sequence>
<protein>
    <recommendedName>
        <fullName evidence="3">Carboxypeptidase regulatory-like domain-containing protein</fullName>
    </recommendedName>
</protein>
<proteinExistence type="predicted"/>
<gene>
    <name evidence="1" type="ORF">GCM10010492_17510</name>
</gene>
<dbReference type="Proteomes" id="UP001500416">
    <property type="component" value="Unassembled WGS sequence"/>
</dbReference>
<comment type="caution">
    <text evidence="1">The sequence shown here is derived from an EMBL/GenBank/DDBJ whole genome shotgun (WGS) entry which is preliminary data.</text>
</comment>
<accession>A0ABN0TEX4</accession>